<proteinExistence type="predicted"/>
<keyword evidence="2" id="KW-0808">Transferase</keyword>
<dbReference type="PANTHER" id="PTHR36836">
    <property type="entry name" value="COLANIC ACID BIOSYNTHESIS PROTEIN WCAK"/>
    <property type="match status" value="1"/>
</dbReference>
<reference evidence="2" key="1">
    <citation type="submission" date="2021-01" db="EMBL/GenBank/DDBJ databases">
        <title>Genomic Encyclopedia of Type Strains, Phase IV (KMG-IV): sequencing the most valuable type-strain genomes for metagenomic binning, comparative biology and taxonomic classification.</title>
        <authorList>
            <person name="Goeker M."/>
        </authorList>
    </citation>
    <scope>NUCLEOTIDE SEQUENCE</scope>
    <source>
        <strain evidence="2">DSM 25523</strain>
    </source>
</reference>
<protein>
    <submittedName>
        <fullName evidence="2">Polysaccharide pyruvyl transferase WcaK-like protein</fullName>
    </submittedName>
</protein>
<gene>
    <name evidence="2" type="ORF">JOD01_002023</name>
</gene>
<dbReference type="AlphaFoldDB" id="A0A939BUF7"/>
<keyword evidence="3" id="KW-1185">Reference proteome</keyword>
<dbReference type="PANTHER" id="PTHR36836:SF1">
    <property type="entry name" value="COLANIC ACID BIOSYNTHESIS PROTEIN WCAK"/>
    <property type="match status" value="1"/>
</dbReference>
<accession>A0A939BUF7</accession>
<dbReference type="Pfam" id="PF04230">
    <property type="entry name" value="PS_pyruv_trans"/>
    <property type="match status" value="1"/>
</dbReference>
<dbReference type="Gene3D" id="3.40.50.2000">
    <property type="entry name" value="Glycogen Phosphorylase B"/>
    <property type="match status" value="1"/>
</dbReference>
<dbReference type="InterPro" id="IPR007345">
    <property type="entry name" value="Polysacch_pyruvyl_Trfase"/>
</dbReference>
<evidence type="ECO:0000313" key="2">
    <source>
        <dbReference type="EMBL" id="MBM7590419.1"/>
    </source>
</evidence>
<name>A0A939BUF7_9BACL</name>
<dbReference type="GO" id="GO:0016740">
    <property type="term" value="F:transferase activity"/>
    <property type="evidence" value="ECO:0007669"/>
    <property type="project" value="UniProtKB-KW"/>
</dbReference>
<feature type="domain" description="Polysaccharide pyruvyl transferase" evidence="1">
    <location>
        <begin position="14"/>
        <end position="283"/>
    </location>
</feature>
<dbReference type="Proteomes" id="UP000717624">
    <property type="component" value="Unassembled WGS sequence"/>
</dbReference>
<sequence length="350" mass="38813">MRKILYVGWLGFGNLGDELMWDIFAQLASQYLPSADYQLIPSRPGVDLRELSAYDTVVLGGGSLLIPGYLDVAHRAIEQKKRVLVWGTGHDRLDKIEVDSSGKLLTDLSRDQARFGKMLAEIKQEAGYFQVRGPLTSQYMEQLGTSPDGISGDPGLLLPTSMSKLAIDQSQERVIGINWGTSYNKIYGQDEAKVEDALAAAAQALIEHGYRVHLFTMWGPDREANKRLYEKIGRPQQTVLDLTLYNHPAMAALLRRFAATVNFKLHANVISAAVGTPFVCLGYRFKSLDFAYSLGLPQSLVLTDHPQLSATIAQTVLQMIAKRQEIKERLASCQAATATRLATPFRQKLL</sequence>
<dbReference type="RefSeq" id="WP_239565366.1">
    <property type="nucleotide sequence ID" value="NZ_BAABIN010000002.1"/>
</dbReference>
<comment type="caution">
    <text evidence="2">The sequence shown here is derived from an EMBL/GenBank/DDBJ whole genome shotgun (WGS) entry which is preliminary data.</text>
</comment>
<evidence type="ECO:0000313" key="3">
    <source>
        <dbReference type="Proteomes" id="UP000717624"/>
    </source>
</evidence>
<organism evidence="2 3">
    <name type="scientific">Brevibacillus fulvus</name>
    <dbReference type="NCBI Taxonomy" id="1125967"/>
    <lineage>
        <taxon>Bacteria</taxon>
        <taxon>Bacillati</taxon>
        <taxon>Bacillota</taxon>
        <taxon>Bacilli</taxon>
        <taxon>Bacillales</taxon>
        <taxon>Paenibacillaceae</taxon>
        <taxon>Brevibacillus</taxon>
    </lineage>
</organism>
<evidence type="ECO:0000259" key="1">
    <source>
        <dbReference type="Pfam" id="PF04230"/>
    </source>
</evidence>
<dbReference type="EMBL" id="JAFBEB010000006">
    <property type="protein sequence ID" value="MBM7590419.1"/>
    <property type="molecule type" value="Genomic_DNA"/>
</dbReference>